<dbReference type="EMBL" id="LWAF01000029">
    <property type="protein sequence ID" value="ODN29659.1"/>
    <property type="molecule type" value="Genomic_DNA"/>
</dbReference>
<dbReference type="InterPro" id="IPR025490">
    <property type="entry name" value="RqcP"/>
</dbReference>
<gene>
    <name evidence="7" type="ORF">A4H02_09580</name>
</gene>
<protein>
    <submittedName>
        <fullName evidence="7">RNA-binding protein</fullName>
    </submittedName>
</protein>
<dbReference type="CDD" id="cd00165">
    <property type="entry name" value="S4"/>
    <property type="match status" value="1"/>
</dbReference>
<dbReference type="SUPFAM" id="SSF55174">
    <property type="entry name" value="Alpha-L RNA-binding motif"/>
    <property type="match status" value="1"/>
</dbReference>
<sequence>MRLDKFLKVNRIIKRRTIAQEVSKAGLVKKDGRPLKPSYEVKPGDVLEITYGTRFLKIKVTEDLKYEVIEEKKEQRGAFDEEFD</sequence>
<dbReference type="GO" id="GO:0000049">
    <property type="term" value="F:tRNA binding"/>
    <property type="evidence" value="ECO:0007669"/>
    <property type="project" value="UniProtKB-KW"/>
</dbReference>
<evidence type="ECO:0000259" key="6">
    <source>
        <dbReference type="SMART" id="SM00363"/>
    </source>
</evidence>
<dbReference type="InterPro" id="IPR002942">
    <property type="entry name" value="S4_RNA-bd"/>
</dbReference>
<dbReference type="SMART" id="SM00363">
    <property type="entry name" value="S4"/>
    <property type="match status" value="1"/>
</dbReference>
<evidence type="ECO:0000313" key="8">
    <source>
        <dbReference type="Proteomes" id="UP000094570"/>
    </source>
</evidence>
<dbReference type="RefSeq" id="WP_069293956.1">
    <property type="nucleotide sequence ID" value="NZ_CP140110.1"/>
</dbReference>
<reference evidence="8" key="1">
    <citation type="submission" date="2016-04" db="EMBL/GenBank/DDBJ databases">
        <title>The genome sequence project of a novel Fervidobacterium isolate from a hot spring in Thailand.</title>
        <authorList>
            <person name="Gonzalez J.M."/>
            <person name="Cuecas A."/>
            <person name="Kanoksilapatham W."/>
        </authorList>
    </citation>
    <scope>NUCLEOTIDE SEQUENCE [LARGE SCALE GENOMIC DNA]</scope>
    <source>
        <strain evidence="8">FC2004</strain>
    </source>
</reference>
<evidence type="ECO:0000313" key="7">
    <source>
        <dbReference type="EMBL" id="ODN29659.1"/>
    </source>
</evidence>
<name>A0A1E3G095_9BACT</name>
<evidence type="ECO:0000256" key="3">
    <source>
        <dbReference type="ARBA" id="ARBA00022884"/>
    </source>
</evidence>
<evidence type="ECO:0000256" key="1">
    <source>
        <dbReference type="ARBA" id="ARBA00022555"/>
    </source>
</evidence>
<dbReference type="STRING" id="1008305.A4H02_09580"/>
<dbReference type="GO" id="GO:0006412">
    <property type="term" value="P:translation"/>
    <property type="evidence" value="ECO:0007669"/>
    <property type="project" value="UniProtKB-KW"/>
</dbReference>
<dbReference type="Pfam" id="PF01479">
    <property type="entry name" value="S4"/>
    <property type="match status" value="1"/>
</dbReference>
<dbReference type="Gene3D" id="3.10.290.10">
    <property type="entry name" value="RNA-binding S4 domain"/>
    <property type="match status" value="1"/>
</dbReference>
<accession>A0A1E3G095</accession>
<feature type="domain" description="RNA-binding S4" evidence="6">
    <location>
        <begin position="1"/>
        <end position="62"/>
    </location>
</feature>
<dbReference type="Proteomes" id="UP000094570">
    <property type="component" value="Unassembled WGS sequence"/>
</dbReference>
<keyword evidence="3 5" id="KW-0694">RNA-binding</keyword>
<keyword evidence="4" id="KW-0648">Protein biosynthesis</keyword>
<keyword evidence="8" id="KW-1185">Reference proteome</keyword>
<organism evidence="7 8">
    <name type="scientific">Fervidobacterium thailandense</name>
    <dbReference type="NCBI Taxonomy" id="1008305"/>
    <lineage>
        <taxon>Bacteria</taxon>
        <taxon>Thermotogati</taxon>
        <taxon>Thermotogota</taxon>
        <taxon>Thermotogae</taxon>
        <taxon>Thermotogales</taxon>
        <taxon>Fervidobacteriaceae</taxon>
        <taxon>Fervidobacterium</taxon>
    </lineage>
</organism>
<dbReference type="InterPro" id="IPR036986">
    <property type="entry name" value="S4_RNA-bd_sf"/>
</dbReference>
<evidence type="ECO:0000256" key="4">
    <source>
        <dbReference type="ARBA" id="ARBA00022917"/>
    </source>
</evidence>
<evidence type="ECO:0000256" key="2">
    <source>
        <dbReference type="ARBA" id="ARBA00022730"/>
    </source>
</evidence>
<proteinExistence type="predicted"/>
<comment type="caution">
    <text evidence="7">The sequence shown here is derived from an EMBL/GenBank/DDBJ whole genome shotgun (WGS) entry which is preliminary data.</text>
</comment>
<keyword evidence="1" id="KW-0820">tRNA-binding</keyword>
<dbReference type="PIRSF" id="PIRSF038881">
    <property type="entry name" value="RNAbp_HP1423"/>
    <property type="match status" value="1"/>
</dbReference>
<evidence type="ECO:0000256" key="5">
    <source>
        <dbReference type="PROSITE-ProRule" id="PRU00182"/>
    </source>
</evidence>
<dbReference type="GO" id="GO:0019843">
    <property type="term" value="F:rRNA binding"/>
    <property type="evidence" value="ECO:0007669"/>
    <property type="project" value="UniProtKB-KW"/>
</dbReference>
<dbReference type="AlphaFoldDB" id="A0A1E3G095"/>
<keyword evidence="2" id="KW-0699">rRNA-binding</keyword>
<dbReference type="OrthoDB" id="9805210at2"/>
<dbReference type="PROSITE" id="PS50889">
    <property type="entry name" value="S4"/>
    <property type="match status" value="1"/>
</dbReference>